<proteinExistence type="predicted"/>
<feature type="transmembrane region" description="Helical" evidence="1">
    <location>
        <begin position="129"/>
        <end position="147"/>
    </location>
</feature>
<dbReference type="PATRIC" id="fig|61435.5.peg.1721"/>
<name>A0A0V8LXC3_9CHLR</name>
<dbReference type="Proteomes" id="UP000053577">
    <property type="component" value="Unassembled WGS sequence"/>
</dbReference>
<organism evidence="2 3">
    <name type="scientific">Dehalococcoides mccartyi</name>
    <dbReference type="NCBI Taxonomy" id="61435"/>
    <lineage>
        <taxon>Bacteria</taxon>
        <taxon>Bacillati</taxon>
        <taxon>Chloroflexota</taxon>
        <taxon>Dehalococcoidia</taxon>
        <taxon>Dehalococcoidales</taxon>
        <taxon>Dehalococcoidaceae</taxon>
        <taxon>Dehalococcoides</taxon>
    </lineage>
</organism>
<dbReference type="EMBL" id="JGYD01000029">
    <property type="protein sequence ID" value="KSV16168.1"/>
    <property type="molecule type" value="Genomic_DNA"/>
</dbReference>
<accession>A0A0V8LXC3</accession>
<evidence type="ECO:0000313" key="3">
    <source>
        <dbReference type="Proteomes" id="UP000053577"/>
    </source>
</evidence>
<sequence length="149" mass="16927">MKNRSAIAEIETPQEETPETIIAARMAANTKAKRIPNAAVYDRRLGYADEYLDNPPSGRRIQDGKLWLYPVIRHWNKNDSGKWIDTIEAVPDPDDMDVPPQSLFRVLKWEPLIKGAFADLSDIWQKLKVGFLVALVAIGIFALYLFTQS</sequence>
<comment type="caution">
    <text evidence="2">The sequence shown here is derived from an EMBL/GenBank/DDBJ whole genome shotgun (WGS) entry which is preliminary data.</text>
</comment>
<dbReference type="AlphaFoldDB" id="A0A0V8LXC3"/>
<keyword evidence="1" id="KW-0472">Membrane</keyword>
<keyword evidence="1" id="KW-1133">Transmembrane helix</keyword>
<reference evidence="2 3" key="1">
    <citation type="journal article" date="2015" name="Sci. Rep.">
        <title>A comparative genomics and reductive dehalogenase gene transcription study of two chloroethene-respiring bacteria, Dehalococcoides mccartyi strains MB and 11a.</title>
        <authorList>
            <person name="Low A."/>
            <person name="Shen Z."/>
            <person name="Cheng D."/>
            <person name="Rogers M.J."/>
            <person name="Lee P.K."/>
            <person name="He J."/>
        </authorList>
    </citation>
    <scope>NUCLEOTIDE SEQUENCE [LARGE SCALE GENOMIC DNA]</scope>
    <source>
        <strain evidence="2 3">MB</strain>
    </source>
</reference>
<dbReference type="RefSeq" id="WP_058293014.1">
    <property type="nucleotide sequence ID" value="NZ_JGYD01000029.1"/>
</dbReference>
<keyword evidence="1" id="KW-0812">Transmembrane</keyword>
<protein>
    <submittedName>
        <fullName evidence="2">Uncharacterized protein</fullName>
    </submittedName>
</protein>
<gene>
    <name evidence="2" type="ORF">DA01_08745</name>
</gene>
<evidence type="ECO:0000313" key="2">
    <source>
        <dbReference type="EMBL" id="KSV16168.1"/>
    </source>
</evidence>
<evidence type="ECO:0000256" key="1">
    <source>
        <dbReference type="SAM" id="Phobius"/>
    </source>
</evidence>